<feature type="transmembrane region" description="Helical" evidence="9">
    <location>
        <begin position="42"/>
        <end position="67"/>
    </location>
</feature>
<comment type="similarity">
    <text evidence="9">Belongs to the SecE/SEC61-gamma family.</text>
</comment>
<dbReference type="EMBL" id="DVMT01000043">
    <property type="protein sequence ID" value="HIU40519.1"/>
    <property type="molecule type" value="Genomic_DNA"/>
</dbReference>
<dbReference type="GO" id="GO:0006605">
    <property type="term" value="P:protein targeting"/>
    <property type="evidence" value="ECO:0007669"/>
    <property type="project" value="UniProtKB-UniRule"/>
</dbReference>
<protein>
    <recommendedName>
        <fullName evidence="9">Protein translocase subunit SecE</fullName>
    </recommendedName>
</protein>
<evidence type="ECO:0000313" key="11">
    <source>
        <dbReference type="Proteomes" id="UP000824074"/>
    </source>
</evidence>
<proteinExistence type="inferred from homology"/>
<evidence type="ECO:0000256" key="3">
    <source>
        <dbReference type="ARBA" id="ARBA00022475"/>
    </source>
</evidence>
<evidence type="ECO:0000256" key="8">
    <source>
        <dbReference type="ARBA" id="ARBA00023136"/>
    </source>
</evidence>
<reference evidence="10" key="2">
    <citation type="journal article" date="2021" name="PeerJ">
        <title>Extensive microbial diversity within the chicken gut microbiome revealed by metagenomics and culture.</title>
        <authorList>
            <person name="Gilroy R."/>
            <person name="Ravi A."/>
            <person name="Getino M."/>
            <person name="Pursley I."/>
            <person name="Horton D.L."/>
            <person name="Alikhan N.F."/>
            <person name="Baker D."/>
            <person name="Gharbi K."/>
            <person name="Hall N."/>
            <person name="Watson M."/>
            <person name="Adriaenssens E.M."/>
            <person name="Foster-Nyarko E."/>
            <person name="Jarju S."/>
            <person name="Secka A."/>
            <person name="Antonio M."/>
            <person name="Oren A."/>
            <person name="Chaudhuri R.R."/>
            <person name="La Ragione R."/>
            <person name="Hildebrand F."/>
            <person name="Pallen M.J."/>
        </authorList>
    </citation>
    <scope>NUCLEOTIDE SEQUENCE</scope>
    <source>
        <strain evidence="10">CHK193-30670</strain>
    </source>
</reference>
<accession>A0A9D1IQZ2</accession>
<evidence type="ECO:0000256" key="1">
    <source>
        <dbReference type="ARBA" id="ARBA00004370"/>
    </source>
</evidence>
<dbReference type="Gene3D" id="1.20.5.1030">
    <property type="entry name" value="Preprotein translocase secy subunit"/>
    <property type="match status" value="1"/>
</dbReference>
<dbReference type="InterPro" id="IPR001901">
    <property type="entry name" value="Translocase_SecE/Sec61-g"/>
</dbReference>
<dbReference type="PANTHER" id="PTHR33910">
    <property type="entry name" value="PROTEIN TRANSLOCASE SUBUNIT SECE"/>
    <property type="match status" value="1"/>
</dbReference>
<evidence type="ECO:0000256" key="7">
    <source>
        <dbReference type="ARBA" id="ARBA00023010"/>
    </source>
</evidence>
<dbReference type="Pfam" id="PF00584">
    <property type="entry name" value="SecE"/>
    <property type="match status" value="1"/>
</dbReference>
<keyword evidence="3 9" id="KW-1003">Cell membrane</keyword>
<organism evidence="10 11">
    <name type="scientific">Candidatus Aphodocola excrementigallinarum</name>
    <dbReference type="NCBI Taxonomy" id="2840670"/>
    <lineage>
        <taxon>Bacteria</taxon>
        <taxon>Bacillati</taxon>
        <taxon>Bacillota</taxon>
        <taxon>Bacilli</taxon>
        <taxon>Candidatus Aphodocola</taxon>
    </lineage>
</organism>
<comment type="subcellular location">
    <subcellularLocation>
        <location evidence="9">Cell membrane</location>
        <topology evidence="9">Single-pass membrane protein</topology>
    </subcellularLocation>
    <subcellularLocation>
        <location evidence="1">Membrane</location>
    </subcellularLocation>
</comment>
<dbReference type="NCBIfam" id="TIGR00964">
    <property type="entry name" value="secE_bact"/>
    <property type="match status" value="1"/>
</dbReference>
<dbReference type="InterPro" id="IPR005807">
    <property type="entry name" value="SecE_bac"/>
</dbReference>
<dbReference type="GO" id="GO:0009306">
    <property type="term" value="P:protein secretion"/>
    <property type="evidence" value="ECO:0007669"/>
    <property type="project" value="UniProtKB-UniRule"/>
</dbReference>
<dbReference type="InterPro" id="IPR038379">
    <property type="entry name" value="SecE_sf"/>
</dbReference>
<reference evidence="10" key="1">
    <citation type="submission" date="2020-10" db="EMBL/GenBank/DDBJ databases">
        <authorList>
            <person name="Gilroy R."/>
        </authorList>
    </citation>
    <scope>NUCLEOTIDE SEQUENCE</scope>
    <source>
        <strain evidence="10">CHK193-30670</strain>
    </source>
</reference>
<keyword evidence="2 9" id="KW-0813">Transport</keyword>
<evidence type="ECO:0000313" key="10">
    <source>
        <dbReference type="EMBL" id="HIU40519.1"/>
    </source>
</evidence>
<dbReference type="HAMAP" id="MF_00422">
    <property type="entry name" value="SecE"/>
    <property type="match status" value="1"/>
</dbReference>
<dbReference type="GO" id="GO:0005886">
    <property type="term" value="C:plasma membrane"/>
    <property type="evidence" value="ECO:0007669"/>
    <property type="project" value="UniProtKB-SubCell"/>
</dbReference>
<keyword evidence="8 9" id="KW-0472">Membrane</keyword>
<sequence>MAKTKKRRNLFVFLKDFFGSVIKEAKKVIWPTKKNLFKYSMVTILFMVFICLFFVGTDLIIALISYVKELIG</sequence>
<dbReference type="PANTHER" id="PTHR33910:SF1">
    <property type="entry name" value="PROTEIN TRANSLOCASE SUBUNIT SECE"/>
    <property type="match status" value="1"/>
</dbReference>
<keyword evidence="7 9" id="KW-0811">Translocation</keyword>
<evidence type="ECO:0000256" key="5">
    <source>
        <dbReference type="ARBA" id="ARBA00022927"/>
    </source>
</evidence>
<comment type="function">
    <text evidence="9">Essential subunit of the Sec protein translocation channel SecYEG. Clamps together the 2 halves of SecY. May contact the channel plug during translocation.</text>
</comment>
<dbReference type="GO" id="GO:0065002">
    <property type="term" value="P:intracellular protein transmembrane transport"/>
    <property type="evidence" value="ECO:0007669"/>
    <property type="project" value="UniProtKB-UniRule"/>
</dbReference>
<dbReference type="AlphaFoldDB" id="A0A9D1IQZ2"/>
<evidence type="ECO:0000256" key="2">
    <source>
        <dbReference type="ARBA" id="ARBA00022448"/>
    </source>
</evidence>
<dbReference type="GO" id="GO:0008320">
    <property type="term" value="F:protein transmembrane transporter activity"/>
    <property type="evidence" value="ECO:0007669"/>
    <property type="project" value="UniProtKB-UniRule"/>
</dbReference>
<dbReference type="GO" id="GO:0043952">
    <property type="term" value="P:protein transport by the Sec complex"/>
    <property type="evidence" value="ECO:0007669"/>
    <property type="project" value="UniProtKB-UniRule"/>
</dbReference>
<evidence type="ECO:0000256" key="4">
    <source>
        <dbReference type="ARBA" id="ARBA00022692"/>
    </source>
</evidence>
<gene>
    <name evidence="9 10" type="primary">secE</name>
    <name evidence="10" type="ORF">IAB68_04385</name>
</gene>
<keyword evidence="4 9" id="KW-0812">Transmembrane</keyword>
<keyword evidence="6 9" id="KW-1133">Transmembrane helix</keyword>
<comment type="subunit">
    <text evidence="9">Component of the Sec protein translocase complex. Heterotrimer consisting of SecY, SecE and SecG subunits. The heterotrimers can form oligomers, although 1 heterotrimer is thought to be able to translocate proteins. Interacts with the ribosome. Interacts with SecDF, and other proteins may be involved. Interacts with SecA.</text>
</comment>
<evidence type="ECO:0000256" key="9">
    <source>
        <dbReference type="HAMAP-Rule" id="MF_00422"/>
    </source>
</evidence>
<dbReference type="Proteomes" id="UP000824074">
    <property type="component" value="Unassembled WGS sequence"/>
</dbReference>
<evidence type="ECO:0000256" key="6">
    <source>
        <dbReference type="ARBA" id="ARBA00022989"/>
    </source>
</evidence>
<comment type="caution">
    <text evidence="10">The sequence shown here is derived from an EMBL/GenBank/DDBJ whole genome shotgun (WGS) entry which is preliminary data.</text>
</comment>
<keyword evidence="5 9" id="KW-0653">Protein transport</keyword>
<name>A0A9D1IQZ2_9FIRM</name>